<evidence type="ECO:0000256" key="1">
    <source>
        <dbReference type="ARBA" id="ARBA00004496"/>
    </source>
</evidence>
<protein>
    <recommendedName>
        <fullName evidence="3">Tudor domain-containing protein 5</fullName>
    </recommendedName>
</protein>
<dbReference type="AlphaFoldDB" id="A0A6P7YLH1"/>
<dbReference type="Proteomes" id="UP000515156">
    <property type="component" value="Chromosome 6"/>
</dbReference>
<dbReference type="InterPro" id="IPR041966">
    <property type="entry name" value="LOTUS-like"/>
</dbReference>
<sequence>MSDQEKIIETLRKEIRSLLTASKEGLTPRQLEQDYHSMIGTHLPLRTLGYRSTMELVEDMPDVVRISTYSNGNIILNAIPDEATKKIADLVSRQKDNSKSRLTHRYQREFIGTHLSLTRRGRTIPVLPASVKSELKDLLSSSSVLLSDFERAFLKRFGRRFQYTRYGFYSMFEVLRAASDIIQVQQTRAGSLLTLKNCSSRANPSIDLIKINPPRPTEILASHVISPVEVPSSPEDIHKQITVTPPVQVPLSSENTQKKIGMTSCAQTPCTENAEKQMVTFPVQVPPSPEHVGKHASMSPVQVQSLPEDTWTYSAMTSPVRVPPLSEDAETHTAAVCCMQMPLSPEDVQNPATTSSEVDLYFDCRLKKLEEEMRLKLARKGAGSVVDPELKEKIRFVAAQYPEGLPVNRLPAEFKIVFEENIPLKQFGFATLMELLASLSDVIHLEFKESNQNWLVFDAKKWKADGRNKREEGICSCKDLLPAETLFSNFWDYPLQNLEEKEPKGNGRISYDVHVVTKEQQWQWKIKGPPLIVETAHVEIPPDAVQDKCLHSLPMLQQGTLVGVFVENIISPSQFYINLYGQDTSEMLQNMMIEMRRCYSNANISERYIIPHGWIRPGRLCCLKSSQDVWWYRVIVHQILSEEEVTVYYPDFGNMATVKVSWLRFLKSCYSKLPAQAIPSSLAWVRPVEARWTVDAIKLFRKLCVVRPLVGILYKYIDHVLYLFLCDTSTGEDIYLHRALKAKNYAIKQTDHFSFRAFRELNPSALYLKPAPDQPVEEEHISEVVLSPSNSSPKESNPKVQRTLNTELGKGKTEAQEVQDNNLELPYLEPVSVGLDVWDENWFPLDAKVSTSTAPDETVSSPNQSSVIKGSSDQISGTGRFSGKSSEMEVNRLQSRAKQQEVICHPVTKVDPEELWDTWVSSNKTGRAKMGEQMSDDLGRAAEDSGFLQSPSFMGDSTESAVLTKYLEECYISLLHSKQQSPPQTPAKQTEEPHLGQMPLKQPVEPESQQTVSETRSVSQESSRQLQLLATESGHNGNHSPRKDYLSTSKTVAFSTSHHGSVSHQHIDKEHTSSLQPAGSRIFPQISVPRSTVTASLGAAARLATAGGLLQWFSTTENWKYK</sequence>
<feature type="domain" description="HTH OST-type" evidence="11">
    <location>
        <begin position="7"/>
        <end position="80"/>
    </location>
</feature>
<evidence type="ECO:0000256" key="5">
    <source>
        <dbReference type="ARBA" id="ARBA00022490"/>
    </source>
</evidence>
<evidence type="ECO:0000256" key="7">
    <source>
        <dbReference type="ARBA" id="ARBA00022782"/>
    </source>
</evidence>
<dbReference type="Pfam" id="PF12872">
    <property type="entry name" value="OST-HTH"/>
    <property type="match status" value="3"/>
</dbReference>
<evidence type="ECO:0000259" key="10">
    <source>
        <dbReference type="PROSITE" id="PS50304"/>
    </source>
</evidence>
<dbReference type="InterPro" id="IPR002999">
    <property type="entry name" value="Tudor"/>
</dbReference>
<dbReference type="SUPFAM" id="SSF63748">
    <property type="entry name" value="Tudor/PWWP/MBT"/>
    <property type="match status" value="1"/>
</dbReference>
<dbReference type="InterPro" id="IPR050621">
    <property type="entry name" value="Tudor_domain_containing"/>
</dbReference>
<dbReference type="PROSITE" id="PS51644">
    <property type="entry name" value="HTH_OST"/>
    <property type="match status" value="3"/>
</dbReference>
<dbReference type="Gene3D" id="2.30.30.140">
    <property type="match status" value="1"/>
</dbReference>
<feature type="compositionally biased region" description="Polar residues" evidence="9">
    <location>
        <begin position="977"/>
        <end position="988"/>
    </location>
</feature>
<dbReference type="OrthoDB" id="10052065at2759"/>
<dbReference type="PANTHER" id="PTHR22948:SF19">
    <property type="entry name" value="TUDOR DOMAIN-CONTAINING PROTEIN 5"/>
    <property type="match status" value="1"/>
</dbReference>
<dbReference type="GeneID" id="115473225"/>
<accession>A0A6P7YLH1</accession>
<dbReference type="GO" id="GO:0005737">
    <property type="term" value="C:cytoplasm"/>
    <property type="evidence" value="ECO:0007669"/>
    <property type="project" value="UniProtKB-SubCell"/>
</dbReference>
<evidence type="ECO:0000256" key="9">
    <source>
        <dbReference type="SAM" id="MobiDB-lite"/>
    </source>
</evidence>
<dbReference type="GO" id="GO:0007283">
    <property type="term" value="P:spermatogenesis"/>
    <property type="evidence" value="ECO:0007669"/>
    <property type="project" value="UniProtKB-KW"/>
</dbReference>
<dbReference type="InterPro" id="IPR025605">
    <property type="entry name" value="OST-HTH/LOTUS_dom"/>
</dbReference>
<feature type="domain" description="Tudor" evidence="10">
    <location>
        <begin position="614"/>
        <end position="673"/>
    </location>
</feature>
<dbReference type="FunCoup" id="A0A6P7YLH1">
    <property type="interactions" value="19"/>
</dbReference>
<dbReference type="Gene3D" id="3.30.420.610">
    <property type="entry name" value="LOTUS domain-like"/>
    <property type="match status" value="3"/>
</dbReference>
<keyword evidence="7" id="KW-0221">Differentiation</keyword>
<evidence type="ECO:0000256" key="4">
    <source>
        <dbReference type="ARBA" id="ARBA00022473"/>
    </source>
</evidence>
<gene>
    <name evidence="13" type="primary">TDRD5</name>
</gene>
<evidence type="ECO:0000256" key="8">
    <source>
        <dbReference type="ARBA" id="ARBA00022871"/>
    </source>
</evidence>
<feature type="compositionally biased region" description="Polar residues" evidence="9">
    <location>
        <begin position="851"/>
        <end position="885"/>
    </location>
</feature>
<feature type="domain" description="HTH OST-type" evidence="11">
    <location>
        <begin position="123"/>
        <end position="199"/>
    </location>
</feature>
<keyword evidence="12" id="KW-1185">Reference proteome</keyword>
<feature type="domain" description="HTH OST-type" evidence="11">
    <location>
        <begin position="386"/>
        <end position="460"/>
    </location>
</feature>
<feature type="region of interest" description="Disordered" evidence="9">
    <location>
        <begin position="778"/>
        <end position="800"/>
    </location>
</feature>
<dbReference type="CTD" id="163589"/>
<dbReference type="CDD" id="cd20419">
    <property type="entry name" value="Tudor_TDRD5"/>
    <property type="match status" value="1"/>
</dbReference>
<comment type="similarity">
    <text evidence="2">Belongs to the TDRD5 family.</text>
</comment>
<comment type="subcellular location">
    <subcellularLocation>
        <location evidence="1">Cytoplasm</location>
    </subcellularLocation>
</comment>
<keyword evidence="8" id="KW-0744">Spermatogenesis</keyword>
<keyword evidence="6" id="KW-0677">Repeat</keyword>
<name>A0A6P7YLH1_9AMPH</name>
<evidence type="ECO:0000313" key="13">
    <source>
        <dbReference type="RefSeq" id="XP_030063864.1"/>
    </source>
</evidence>
<dbReference type="InParanoid" id="A0A6P7YLH1"/>
<dbReference type="PROSITE" id="PS50304">
    <property type="entry name" value="TUDOR"/>
    <property type="match status" value="1"/>
</dbReference>
<evidence type="ECO:0000256" key="2">
    <source>
        <dbReference type="ARBA" id="ARBA00010384"/>
    </source>
</evidence>
<dbReference type="Gene3D" id="2.40.50.90">
    <property type="match status" value="1"/>
</dbReference>
<dbReference type="GO" id="GO:0030154">
    <property type="term" value="P:cell differentiation"/>
    <property type="evidence" value="ECO:0007669"/>
    <property type="project" value="UniProtKB-KW"/>
</dbReference>
<dbReference type="KEGG" id="muo:115473225"/>
<evidence type="ECO:0000256" key="6">
    <source>
        <dbReference type="ARBA" id="ARBA00022737"/>
    </source>
</evidence>
<organism evidence="12 13">
    <name type="scientific">Microcaecilia unicolor</name>
    <dbReference type="NCBI Taxonomy" id="1415580"/>
    <lineage>
        <taxon>Eukaryota</taxon>
        <taxon>Metazoa</taxon>
        <taxon>Chordata</taxon>
        <taxon>Craniata</taxon>
        <taxon>Vertebrata</taxon>
        <taxon>Euteleostomi</taxon>
        <taxon>Amphibia</taxon>
        <taxon>Gymnophiona</taxon>
        <taxon>Siphonopidae</taxon>
        <taxon>Microcaecilia</taxon>
    </lineage>
</organism>
<dbReference type="PANTHER" id="PTHR22948">
    <property type="entry name" value="TUDOR DOMAIN CONTAINING PROTEIN"/>
    <property type="match status" value="1"/>
</dbReference>
<feature type="compositionally biased region" description="Low complexity" evidence="9">
    <location>
        <begin position="787"/>
        <end position="799"/>
    </location>
</feature>
<reference evidence="13" key="1">
    <citation type="submission" date="2025-08" db="UniProtKB">
        <authorList>
            <consortium name="RefSeq"/>
        </authorList>
    </citation>
    <scope>IDENTIFICATION</scope>
</reference>
<keyword evidence="5" id="KW-0963">Cytoplasm</keyword>
<proteinExistence type="inferred from homology"/>
<evidence type="ECO:0000313" key="12">
    <source>
        <dbReference type="Proteomes" id="UP000515156"/>
    </source>
</evidence>
<keyword evidence="4" id="KW-0217">Developmental protein</keyword>
<evidence type="ECO:0000256" key="3">
    <source>
        <dbReference type="ARBA" id="ARBA00013420"/>
    </source>
</evidence>
<feature type="region of interest" description="Disordered" evidence="9">
    <location>
        <begin position="851"/>
        <end position="886"/>
    </location>
</feature>
<dbReference type="RefSeq" id="XP_030063864.1">
    <property type="nucleotide sequence ID" value="XM_030208004.1"/>
</dbReference>
<evidence type="ECO:0000259" key="11">
    <source>
        <dbReference type="PROSITE" id="PS51644"/>
    </source>
</evidence>
<dbReference type="Pfam" id="PF00567">
    <property type="entry name" value="TUDOR"/>
    <property type="match status" value="1"/>
</dbReference>
<feature type="compositionally biased region" description="Polar residues" evidence="9">
    <location>
        <begin position="1007"/>
        <end position="1025"/>
    </location>
</feature>
<feature type="region of interest" description="Disordered" evidence="9">
    <location>
        <begin position="977"/>
        <end position="1025"/>
    </location>
</feature>
<dbReference type="InterPro" id="IPR035437">
    <property type="entry name" value="SNase_OB-fold_sf"/>
</dbReference>